<sequence length="334" mass="38074">MQSQFHTGSLTVDQMSRLHISGNVIPVTWFKTIRKATGKPNLNAIIILADIVYWYRPVEIRDELTGELIGLKKKFHSDILQRSYQQIADQFGITKRDATNAVVELEKLGVVKRVFRTLRLGGQQIPNVLFLDLNVKVLEHLTYPDGENRGYPSNRGHPSRKIVTGTTEISQSASPFWEGGYSEIGETNTENTKRDYSENTPSVSYAETEEQVKKQISYDALKRDYPYDNKIDEILGILMDVMTSSAATIRVNREEKPAEIVKAQFEKLNKEHIQFVLSCMEKNTTKVTNIRALYITALYNSVNTISSYYSSLYNYHIASGLLGKRKEEENGEYL</sequence>
<proteinExistence type="predicted"/>
<comment type="caution">
    <text evidence="3">The sequence shown here is derived from an EMBL/GenBank/DDBJ whole genome shotgun (WGS) entry which is preliminary data.</text>
</comment>
<dbReference type="RefSeq" id="WP_226395400.1">
    <property type="nucleotide sequence ID" value="NZ_JADCKL010000012.1"/>
</dbReference>
<protein>
    <submittedName>
        <fullName evidence="3">DNA replication protein DnaD</fullName>
    </submittedName>
</protein>
<gene>
    <name evidence="3" type="ORF">INF30_12090</name>
</gene>
<feature type="domain" description="DUF6017" evidence="2">
    <location>
        <begin position="208"/>
        <end position="320"/>
    </location>
</feature>
<dbReference type="Pfam" id="PF19481">
    <property type="entry name" value="DUF6017"/>
    <property type="match status" value="1"/>
</dbReference>
<evidence type="ECO:0000313" key="3">
    <source>
        <dbReference type="EMBL" id="MBE5063994.1"/>
    </source>
</evidence>
<organism evidence="3 4">
    <name type="scientific">Claveliimonas monacensis</name>
    <dbReference type="NCBI Taxonomy" id="2779351"/>
    <lineage>
        <taxon>Bacteria</taxon>
        <taxon>Bacillati</taxon>
        <taxon>Bacillota</taxon>
        <taxon>Clostridia</taxon>
        <taxon>Lachnospirales</taxon>
        <taxon>Lachnospiraceae</taxon>
        <taxon>Claveliimonas</taxon>
    </lineage>
</organism>
<feature type="region of interest" description="Disordered" evidence="1">
    <location>
        <begin position="187"/>
        <end position="208"/>
    </location>
</feature>
<reference evidence="3 4" key="1">
    <citation type="submission" date="2020-10" db="EMBL/GenBank/DDBJ databases">
        <title>ChiBAC.</title>
        <authorList>
            <person name="Zenner C."/>
            <person name="Hitch T.C.A."/>
            <person name="Clavel T."/>
        </authorList>
    </citation>
    <scope>NUCLEOTIDE SEQUENCE [LARGE SCALE GENOMIC DNA]</scope>
    <source>
        <strain evidence="3 4">DSM 108991</strain>
    </source>
</reference>
<dbReference type="InterPro" id="IPR046059">
    <property type="entry name" value="DUF6017"/>
</dbReference>
<name>A0ABR9RM04_9FIRM</name>
<dbReference type="EMBL" id="JADCKL010000012">
    <property type="protein sequence ID" value="MBE5063994.1"/>
    <property type="molecule type" value="Genomic_DNA"/>
</dbReference>
<keyword evidence="4" id="KW-1185">Reference proteome</keyword>
<evidence type="ECO:0000313" key="4">
    <source>
        <dbReference type="Proteomes" id="UP000758652"/>
    </source>
</evidence>
<evidence type="ECO:0000256" key="1">
    <source>
        <dbReference type="SAM" id="MobiDB-lite"/>
    </source>
</evidence>
<accession>A0ABR9RM04</accession>
<evidence type="ECO:0000259" key="2">
    <source>
        <dbReference type="Pfam" id="PF19481"/>
    </source>
</evidence>
<dbReference type="Proteomes" id="UP000758652">
    <property type="component" value="Unassembled WGS sequence"/>
</dbReference>